<dbReference type="InterPro" id="IPR009562">
    <property type="entry name" value="DUF1178"/>
</dbReference>
<organism evidence="1 2">
    <name type="scientific">Sphingorhabdus contaminans</name>
    <dbReference type="NCBI Taxonomy" id="1343899"/>
    <lineage>
        <taxon>Bacteria</taxon>
        <taxon>Pseudomonadati</taxon>
        <taxon>Pseudomonadota</taxon>
        <taxon>Alphaproteobacteria</taxon>
        <taxon>Sphingomonadales</taxon>
        <taxon>Sphingomonadaceae</taxon>
        <taxon>Sphingorhabdus</taxon>
    </lineage>
</organism>
<dbReference type="AlphaFoldDB" id="A0A553WHE2"/>
<name>A0A553WHE2_9SPHN</name>
<evidence type="ECO:0000313" key="1">
    <source>
        <dbReference type="EMBL" id="TSB04110.1"/>
    </source>
</evidence>
<dbReference type="Pfam" id="PF06676">
    <property type="entry name" value="DUF1178"/>
    <property type="match status" value="1"/>
</dbReference>
<reference evidence="1 2" key="1">
    <citation type="submission" date="2019-07" db="EMBL/GenBank/DDBJ databases">
        <authorList>
            <person name="Park M."/>
        </authorList>
    </citation>
    <scope>NUCLEOTIDE SEQUENCE [LARGE SCALE GENOMIC DNA]</scope>
    <source>
        <strain evidence="1 2">KCTC32445</strain>
    </source>
</reference>
<gene>
    <name evidence="1" type="ORF">FOM92_01325</name>
</gene>
<comment type="caution">
    <text evidence="1">The sequence shown here is derived from an EMBL/GenBank/DDBJ whole genome shotgun (WGS) entry which is preliminary data.</text>
</comment>
<evidence type="ECO:0000313" key="2">
    <source>
        <dbReference type="Proteomes" id="UP000320160"/>
    </source>
</evidence>
<dbReference type="Proteomes" id="UP000320160">
    <property type="component" value="Unassembled WGS sequence"/>
</dbReference>
<keyword evidence="2" id="KW-1185">Reference proteome</keyword>
<dbReference type="EMBL" id="VKKU01000001">
    <property type="protein sequence ID" value="TSB04110.1"/>
    <property type="molecule type" value="Genomic_DNA"/>
</dbReference>
<dbReference type="OrthoDB" id="9799894at2"/>
<dbReference type="RefSeq" id="WP_143774984.1">
    <property type="nucleotide sequence ID" value="NZ_VKKU01000001.1"/>
</dbReference>
<proteinExistence type="predicted"/>
<dbReference type="PIRSF" id="PIRSF032131">
    <property type="entry name" value="UCP032131"/>
    <property type="match status" value="1"/>
</dbReference>
<protein>
    <submittedName>
        <fullName evidence="1">DUF1178 family protein</fullName>
    </submittedName>
</protein>
<sequence length="162" mass="17249">MIAFDLKCGSGHSFEGWFASSQDFDRQKADGQLVCPLCNDANVEKALSVPNVGRKSNQGTALAPQRQVAAEPVSGEVMNAPALSPAMVEMMQKLAVAQAEMLKESQWVGRDFADTARAIHYGEEADRLIHGETSVDEAVALAEEGIAVAPLPFPVVPPSAKN</sequence>
<accession>A0A553WHE2</accession>